<feature type="domain" description="GRF-type" evidence="12">
    <location>
        <begin position="103"/>
        <end position="145"/>
    </location>
</feature>
<dbReference type="InterPro" id="IPR010666">
    <property type="entry name" value="Znf_GRF"/>
</dbReference>
<dbReference type="InterPro" id="IPR001878">
    <property type="entry name" value="Znf_CCHC"/>
</dbReference>
<dbReference type="GO" id="GO:0008988">
    <property type="term" value="F:rRNA (adenine-N6-)-methyltransferase activity"/>
    <property type="evidence" value="ECO:0007669"/>
    <property type="project" value="InterPro"/>
</dbReference>
<organism evidence="13 14">
    <name type="scientific">Callorhinchus milii</name>
    <name type="common">Ghost shark</name>
    <dbReference type="NCBI Taxonomy" id="7868"/>
    <lineage>
        <taxon>Eukaryota</taxon>
        <taxon>Metazoa</taxon>
        <taxon>Chordata</taxon>
        <taxon>Craniata</taxon>
        <taxon>Vertebrata</taxon>
        <taxon>Chondrichthyes</taxon>
        <taxon>Holocephali</taxon>
        <taxon>Chimaeriformes</taxon>
        <taxon>Callorhinchidae</taxon>
        <taxon>Callorhinchus</taxon>
    </lineage>
</organism>
<reference evidence="13" key="4">
    <citation type="submission" date="2025-08" db="UniProtKB">
        <authorList>
            <consortium name="Ensembl"/>
        </authorList>
    </citation>
    <scope>IDENTIFICATION</scope>
</reference>
<dbReference type="SMART" id="SM00343">
    <property type="entry name" value="ZnF_C2HC"/>
    <property type="match status" value="1"/>
</dbReference>
<dbReference type="PANTHER" id="PTHR13493">
    <property type="entry name" value="ZINC FINGER CCHC DOMAIN-CONTAINING"/>
    <property type="match status" value="1"/>
</dbReference>
<feature type="region of interest" description="Disordered" evidence="10">
    <location>
        <begin position="521"/>
        <end position="592"/>
    </location>
</feature>
<feature type="compositionally biased region" description="Basic and acidic residues" evidence="10">
    <location>
        <begin position="538"/>
        <end position="547"/>
    </location>
</feature>
<dbReference type="Pfam" id="PF06839">
    <property type="entry name" value="Zn_ribbon_GRF"/>
    <property type="match status" value="1"/>
</dbReference>
<keyword evidence="2" id="KW-0963">Cytoplasm</keyword>
<dbReference type="STRING" id="7868.ENSCMIP00000024510"/>
<evidence type="ECO:0000313" key="13">
    <source>
        <dbReference type="Ensembl" id="ENSCMIP00000024510.1"/>
    </source>
</evidence>
<feature type="compositionally biased region" description="Basic residues" evidence="10">
    <location>
        <begin position="556"/>
        <end position="567"/>
    </location>
</feature>
<evidence type="ECO:0000259" key="11">
    <source>
        <dbReference type="PROSITE" id="PS50158"/>
    </source>
</evidence>
<dbReference type="SUPFAM" id="SSF161245">
    <property type="entry name" value="Zinc hairpin stack"/>
    <property type="match status" value="1"/>
</dbReference>
<evidence type="ECO:0000256" key="5">
    <source>
        <dbReference type="ARBA" id="ARBA00022691"/>
    </source>
</evidence>
<reference evidence="13" key="5">
    <citation type="submission" date="2025-09" db="UniProtKB">
        <authorList>
            <consortium name="Ensembl"/>
        </authorList>
    </citation>
    <scope>IDENTIFICATION</scope>
</reference>
<dbReference type="SMR" id="A0A4W3IV27"/>
<dbReference type="AlphaFoldDB" id="A0A4W3IV27"/>
<dbReference type="Proteomes" id="UP000314986">
    <property type="component" value="Unassembled WGS sequence"/>
</dbReference>
<name>A0A4W3IV27_CALMI</name>
<dbReference type="Pfam" id="PF10237">
    <property type="entry name" value="N6-adenineMlase"/>
    <property type="match status" value="1"/>
</dbReference>
<evidence type="ECO:0000313" key="14">
    <source>
        <dbReference type="Proteomes" id="UP000314986"/>
    </source>
</evidence>
<evidence type="ECO:0000256" key="10">
    <source>
        <dbReference type="SAM" id="MobiDB-lite"/>
    </source>
</evidence>
<evidence type="ECO:0000256" key="6">
    <source>
        <dbReference type="ARBA" id="ARBA00022723"/>
    </source>
</evidence>
<feature type="domain" description="CCHC-type" evidence="11">
    <location>
        <begin position="507"/>
        <end position="521"/>
    </location>
</feature>
<keyword evidence="8" id="KW-0862">Zinc</keyword>
<evidence type="ECO:0000256" key="9">
    <source>
        <dbReference type="PROSITE-ProRule" id="PRU00047"/>
    </source>
</evidence>
<dbReference type="PANTHER" id="PTHR13493:SF3">
    <property type="entry name" value="RRNA N6-ADENOSINE-METHYLTRANSFERASE ZCCHC4"/>
    <property type="match status" value="1"/>
</dbReference>
<reference evidence="14" key="3">
    <citation type="journal article" date="2014" name="Nature">
        <title>Elephant shark genome provides unique insights into gnathostome evolution.</title>
        <authorList>
            <consortium name="International Elephant Shark Genome Sequencing Consortium"/>
            <person name="Venkatesh B."/>
            <person name="Lee A.P."/>
            <person name="Ravi V."/>
            <person name="Maurya A.K."/>
            <person name="Lian M.M."/>
            <person name="Swann J.B."/>
            <person name="Ohta Y."/>
            <person name="Flajnik M.F."/>
            <person name="Sutoh Y."/>
            <person name="Kasahara M."/>
            <person name="Hoon S."/>
            <person name="Gangu V."/>
            <person name="Roy S.W."/>
            <person name="Irimia M."/>
            <person name="Korzh V."/>
            <person name="Kondrychyn I."/>
            <person name="Lim Z.W."/>
            <person name="Tay B.H."/>
            <person name="Tohari S."/>
            <person name="Kong K.W."/>
            <person name="Ho S."/>
            <person name="Lorente-Galdos B."/>
            <person name="Quilez J."/>
            <person name="Marques-Bonet T."/>
            <person name="Raney B.J."/>
            <person name="Ingham P.W."/>
            <person name="Tay A."/>
            <person name="Hillier L.W."/>
            <person name="Minx P."/>
            <person name="Boehm T."/>
            <person name="Wilson R.K."/>
            <person name="Brenner S."/>
            <person name="Warren W.C."/>
        </authorList>
    </citation>
    <scope>NUCLEOTIDE SEQUENCE [LARGE SCALE GENOMIC DNA]</scope>
</reference>
<dbReference type="GeneTree" id="ENSGT00390000012556"/>
<comment type="subcellular location">
    <subcellularLocation>
        <location evidence="1">Cytoplasm</location>
    </subcellularLocation>
</comment>
<dbReference type="GO" id="GO:0005730">
    <property type="term" value="C:nucleolus"/>
    <property type="evidence" value="ECO:0007669"/>
    <property type="project" value="TreeGrafter"/>
</dbReference>
<dbReference type="GO" id="GO:0005737">
    <property type="term" value="C:cytoplasm"/>
    <property type="evidence" value="ECO:0007669"/>
    <property type="project" value="UniProtKB-SubCell"/>
</dbReference>
<evidence type="ECO:0000256" key="2">
    <source>
        <dbReference type="ARBA" id="ARBA00022490"/>
    </source>
</evidence>
<dbReference type="InterPro" id="IPR041370">
    <property type="entry name" value="Mlase_EEF1AKMT1/ZCCHC4"/>
</dbReference>
<accession>A0A4W3IV27</accession>
<keyword evidence="4" id="KW-0808">Transferase</keyword>
<dbReference type="GO" id="GO:0008270">
    <property type="term" value="F:zinc ion binding"/>
    <property type="evidence" value="ECO:0007669"/>
    <property type="project" value="UniProtKB-KW"/>
</dbReference>
<dbReference type="InParanoid" id="A0A4W3IV27"/>
<dbReference type="Ensembl" id="ENSCMIT00000024919.1">
    <property type="protein sequence ID" value="ENSCMIP00000024510.1"/>
    <property type="gene ID" value="ENSCMIG00000010863.1"/>
</dbReference>
<evidence type="ECO:0000256" key="3">
    <source>
        <dbReference type="ARBA" id="ARBA00022603"/>
    </source>
</evidence>
<keyword evidence="3" id="KW-0489">Methyltransferase</keyword>
<evidence type="ECO:0000256" key="4">
    <source>
        <dbReference type="ARBA" id="ARBA00022679"/>
    </source>
</evidence>
<dbReference type="InterPro" id="IPR037275">
    <property type="entry name" value="Znf_CTCHY_sf"/>
</dbReference>
<dbReference type="InterPro" id="IPR039846">
    <property type="entry name" value="ZCCHC4"/>
</dbReference>
<keyword evidence="7 9" id="KW-0863">Zinc-finger</keyword>
<keyword evidence="14" id="KW-1185">Reference proteome</keyword>
<reference evidence="14" key="2">
    <citation type="journal article" date="2007" name="PLoS Biol.">
        <title>Survey sequencing and comparative analysis of the elephant shark (Callorhinchus milii) genome.</title>
        <authorList>
            <person name="Venkatesh B."/>
            <person name="Kirkness E.F."/>
            <person name="Loh Y.H."/>
            <person name="Halpern A.L."/>
            <person name="Lee A.P."/>
            <person name="Johnson J."/>
            <person name="Dandona N."/>
            <person name="Viswanathan L.D."/>
            <person name="Tay A."/>
            <person name="Venter J.C."/>
            <person name="Strausberg R.L."/>
            <person name="Brenner S."/>
        </authorList>
    </citation>
    <scope>NUCLEOTIDE SEQUENCE [LARGE SCALE GENOMIC DNA]</scope>
</reference>
<evidence type="ECO:0000256" key="1">
    <source>
        <dbReference type="ARBA" id="ARBA00004496"/>
    </source>
</evidence>
<reference evidence="14" key="1">
    <citation type="journal article" date="2006" name="Science">
        <title>Ancient noncoding elements conserved in the human genome.</title>
        <authorList>
            <person name="Venkatesh B."/>
            <person name="Kirkness E.F."/>
            <person name="Loh Y.H."/>
            <person name="Halpern A.L."/>
            <person name="Lee A.P."/>
            <person name="Johnson J."/>
            <person name="Dandona N."/>
            <person name="Viswanathan L.D."/>
            <person name="Tay A."/>
            <person name="Venter J.C."/>
            <person name="Strausberg R.L."/>
            <person name="Brenner S."/>
        </authorList>
    </citation>
    <scope>NUCLEOTIDE SEQUENCE [LARGE SCALE GENOMIC DNA]</scope>
</reference>
<dbReference type="PROSITE" id="PS50158">
    <property type="entry name" value="ZF_CCHC"/>
    <property type="match status" value="1"/>
</dbReference>
<feature type="compositionally biased region" description="Basic residues" evidence="10">
    <location>
        <begin position="528"/>
        <end position="537"/>
    </location>
</feature>
<evidence type="ECO:0000256" key="7">
    <source>
        <dbReference type="ARBA" id="ARBA00022771"/>
    </source>
</evidence>
<keyword evidence="5" id="KW-0949">S-adenosyl-L-methionine</keyword>
<gene>
    <name evidence="13" type="primary">zcchc4</name>
</gene>
<proteinExistence type="predicted"/>
<evidence type="ECO:0000256" key="8">
    <source>
        <dbReference type="ARBA" id="ARBA00022833"/>
    </source>
</evidence>
<dbReference type="GO" id="GO:0003676">
    <property type="term" value="F:nucleic acid binding"/>
    <property type="evidence" value="ECO:0007669"/>
    <property type="project" value="InterPro"/>
</dbReference>
<keyword evidence="6" id="KW-0479">Metal-binding</keyword>
<sequence length="592" mass="68915">MLIGTSFRCERRYTNVMLLYCLTHSLLTPSLPHYLSHSLNVLHLPMRFNLPPLLSSLHSLANPLTHQLTDCCFMLTVLNMAEQEPLGIEVILDEEAESRAPMCPHGPALLFAKVKRKEEQVRRFYACAACRDRKDCNFFQWEDEKVSETRLQAREEINRSRQPPFTHTEYVERYQSFVALPLAKRKFCADCQLLLLPEEWGPHSAHCLLSDVSLAQLKRPSRLLLPLENKKTNAQYLFADRTCQFLLDIIISLGFRRVLCVGTPRLHEFIQMRQSEKKEPVMRSQLLDIDFRYSQFYSQEEFCHYNMFNHYFFGGKFASEACQRFLCQPNGESVIMVTDPPFGGMVEALAHSFKKVVRLWKTSCDQAHNEELPMFWIFPYFFEPRILQCFPTFALLDYQVDYDNHALYKHGHSGRKQSPVRIFTNLPPKDVVLPAEEGYRFCSLCQRYISSENKHCESCQACTSKDGRAWKHCQICNKCVKPSWVHCDSCGRCALQEHPCGKVGHGCFTCGSTEHKRRECPVSENRTTMKKLKSGKRKISEMDKEPVATKFQRQTQAKRARKRKRSSGHLENQKENQRKRNNNNPERRLSSI</sequence>
<dbReference type="PROSITE" id="PS50216">
    <property type="entry name" value="DHHC"/>
    <property type="match status" value="1"/>
</dbReference>
<protein>
    <submittedName>
        <fullName evidence="13">Zinc finger, CCHC domain containing 4</fullName>
    </submittedName>
</protein>
<dbReference type="PROSITE" id="PS51999">
    <property type="entry name" value="ZF_GRF"/>
    <property type="match status" value="1"/>
</dbReference>
<evidence type="ECO:0000259" key="12">
    <source>
        <dbReference type="PROSITE" id="PS51999"/>
    </source>
</evidence>